<name>W9RH38_9ROSA</name>
<organism evidence="2 3">
    <name type="scientific">Morus notabilis</name>
    <dbReference type="NCBI Taxonomy" id="981085"/>
    <lineage>
        <taxon>Eukaryota</taxon>
        <taxon>Viridiplantae</taxon>
        <taxon>Streptophyta</taxon>
        <taxon>Embryophyta</taxon>
        <taxon>Tracheophyta</taxon>
        <taxon>Spermatophyta</taxon>
        <taxon>Magnoliopsida</taxon>
        <taxon>eudicotyledons</taxon>
        <taxon>Gunneridae</taxon>
        <taxon>Pentapetalae</taxon>
        <taxon>rosids</taxon>
        <taxon>fabids</taxon>
        <taxon>Rosales</taxon>
        <taxon>Moraceae</taxon>
        <taxon>Moreae</taxon>
        <taxon>Morus</taxon>
    </lineage>
</organism>
<dbReference type="eggNOG" id="ENOG502SVFM">
    <property type="taxonomic scope" value="Eukaryota"/>
</dbReference>
<evidence type="ECO:0000313" key="3">
    <source>
        <dbReference type="Proteomes" id="UP000030645"/>
    </source>
</evidence>
<dbReference type="InterPro" id="IPR032675">
    <property type="entry name" value="LRR_dom_sf"/>
</dbReference>
<dbReference type="AlphaFoldDB" id="W9RH38"/>
<sequence length="193" mass="22135">MPRLVYLNLDAAYDGEELHFENGGFRKLKEINLKNLKWLKVVKIDQGALSHLEKLEIGPSLEMKEVPTDIINLRKLKYLDIWEMPREFVAAMQPDGGEHFWKIKNVARVRFWRKDDAGDYVEYKLSSSNAEPPKPALSDSEPPKPALSGSNPKPPKLWDRRHPYTPYGYSAAFPSPLVGVYTDKSDVNNFADY</sequence>
<evidence type="ECO:0000313" key="2">
    <source>
        <dbReference type="EMBL" id="EXB54753.1"/>
    </source>
</evidence>
<dbReference type="EMBL" id="KE344207">
    <property type="protein sequence ID" value="EXB54753.1"/>
    <property type="molecule type" value="Genomic_DNA"/>
</dbReference>
<protein>
    <submittedName>
        <fullName evidence="2">Uncharacterized protein</fullName>
    </submittedName>
</protein>
<gene>
    <name evidence="2" type="ORF">L484_012853</name>
</gene>
<feature type="region of interest" description="Disordered" evidence="1">
    <location>
        <begin position="126"/>
        <end position="159"/>
    </location>
</feature>
<proteinExistence type="predicted"/>
<dbReference type="Proteomes" id="UP000030645">
    <property type="component" value="Unassembled WGS sequence"/>
</dbReference>
<dbReference type="Gene3D" id="3.80.10.10">
    <property type="entry name" value="Ribonuclease Inhibitor"/>
    <property type="match status" value="1"/>
</dbReference>
<dbReference type="STRING" id="981085.W9RH38"/>
<keyword evidence="3" id="KW-1185">Reference proteome</keyword>
<dbReference type="SUPFAM" id="SSF52047">
    <property type="entry name" value="RNI-like"/>
    <property type="match status" value="1"/>
</dbReference>
<reference evidence="3" key="1">
    <citation type="submission" date="2013-01" db="EMBL/GenBank/DDBJ databases">
        <title>Draft Genome Sequence of a Mulberry Tree, Morus notabilis C.K. Schneid.</title>
        <authorList>
            <person name="He N."/>
            <person name="Zhao S."/>
        </authorList>
    </citation>
    <scope>NUCLEOTIDE SEQUENCE</scope>
</reference>
<accession>W9RH38</accession>
<evidence type="ECO:0000256" key="1">
    <source>
        <dbReference type="SAM" id="MobiDB-lite"/>
    </source>
</evidence>